<sequence>MNLKVTEKQKVFEMTPNSFKRSPIYLYWDKLPIEKVEFRLKNKYDDTVFIFRGTGTNSISWFQKEKLSVDPTDIWVPQTVTFNANFNYPEFTIEYNTGRIEAKRESGNTENYGLSDKTSSGLFQYFEARNPSSGNLRRNGADNCFPCSLACDYEELVCVAMH</sequence>
<evidence type="ECO:0000313" key="2">
    <source>
        <dbReference type="RefSeq" id="XP_036355383.1"/>
    </source>
</evidence>
<evidence type="ECO:0000313" key="1">
    <source>
        <dbReference type="Proteomes" id="UP000515154"/>
    </source>
</evidence>
<dbReference type="KEGG" id="osn:118761499"/>
<dbReference type="AlphaFoldDB" id="A0A7E6EJ67"/>
<protein>
    <submittedName>
        <fullName evidence="2">Uncharacterized protein LOC118761499</fullName>
    </submittedName>
</protein>
<dbReference type="Proteomes" id="UP000515154">
    <property type="component" value="Unplaced"/>
</dbReference>
<proteinExistence type="predicted"/>
<gene>
    <name evidence="2" type="primary">LOC118761499</name>
</gene>
<dbReference type="RefSeq" id="XP_036355383.1">
    <property type="nucleotide sequence ID" value="XM_036499490.1"/>
</dbReference>
<keyword evidence="1" id="KW-1185">Reference proteome</keyword>
<organism evidence="1 2">
    <name type="scientific">Octopus sinensis</name>
    <name type="common">East Asian common octopus</name>
    <dbReference type="NCBI Taxonomy" id="2607531"/>
    <lineage>
        <taxon>Eukaryota</taxon>
        <taxon>Metazoa</taxon>
        <taxon>Spiralia</taxon>
        <taxon>Lophotrochozoa</taxon>
        <taxon>Mollusca</taxon>
        <taxon>Cephalopoda</taxon>
        <taxon>Coleoidea</taxon>
        <taxon>Octopodiformes</taxon>
        <taxon>Octopoda</taxon>
        <taxon>Incirrata</taxon>
        <taxon>Octopodidae</taxon>
        <taxon>Octopus</taxon>
    </lineage>
</organism>
<name>A0A7E6EJ67_9MOLL</name>
<accession>A0A7E6EJ67</accession>
<reference evidence="2" key="1">
    <citation type="submission" date="2025-08" db="UniProtKB">
        <authorList>
            <consortium name="RefSeq"/>
        </authorList>
    </citation>
    <scope>IDENTIFICATION</scope>
</reference>